<gene>
    <name evidence="3" type="ORF">C492_01054</name>
</gene>
<evidence type="ECO:0000313" key="3">
    <source>
        <dbReference type="EMBL" id="ELY66469.1"/>
    </source>
</evidence>
<evidence type="ECO:0000256" key="2">
    <source>
        <dbReference type="SAM" id="MobiDB-lite"/>
    </source>
</evidence>
<dbReference type="PANTHER" id="PTHR34227">
    <property type="entry name" value="CHAPERONE PROTEIN YCDY"/>
    <property type="match status" value="1"/>
</dbReference>
<sequence>MAVTVADARADLYGLLAAALDGETAVLAAAMCDGSLVDVAATLPVEIDASALEREDVDEEALSIAFDNLFVVPGPKYVPPIASAHRDDPSEPFESDSPFHDEGSAGELLGDPASTMSALYERAGFQPQRGEFPDHVAAQLEFLGAAARAEARALEDGDDERARAERFRTLQRETLGRLGWLDAFHEDVAAADGRDGVYTALVTVTRTVTAWHARDLEESDR</sequence>
<evidence type="ECO:0000313" key="4">
    <source>
        <dbReference type="Proteomes" id="UP000011531"/>
    </source>
</evidence>
<dbReference type="SUPFAM" id="SSF89155">
    <property type="entry name" value="TorD-like"/>
    <property type="match status" value="1"/>
</dbReference>
<dbReference type="PANTHER" id="PTHR34227:SF1">
    <property type="entry name" value="DIMETHYL SULFOXIDE REDUCTASE CHAPERONE-RELATED"/>
    <property type="match status" value="1"/>
</dbReference>
<accession>L9XXB2</accession>
<comment type="caution">
    <text evidence="3">The sequence shown here is derived from an EMBL/GenBank/DDBJ whole genome shotgun (WGS) entry which is preliminary data.</text>
</comment>
<dbReference type="STRING" id="1227498.C492_01054"/>
<dbReference type="InterPro" id="IPR050289">
    <property type="entry name" value="TorD/DmsD_chaperones"/>
</dbReference>
<dbReference type="AlphaFoldDB" id="L9XXB2"/>
<dbReference type="EMBL" id="AOIA01000017">
    <property type="protein sequence ID" value="ELY66469.1"/>
    <property type="molecule type" value="Genomic_DNA"/>
</dbReference>
<keyword evidence="4" id="KW-1185">Reference proteome</keyword>
<protein>
    <submittedName>
        <fullName evidence="3">Cytoplasmic chaperone TorD family protein</fullName>
    </submittedName>
</protein>
<organism evidence="3 4">
    <name type="scientific">Natronococcus jeotgali DSM 18795</name>
    <dbReference type="NCBI Taxonomy" id="1227498"/>
    <lineage>
        <taxon>Archaea</taxon>
        <taxon>Methanobacteriati</taxon>
        <taxon>Methanobacteriota</taxon>
        <taxon>Stenosarchaea group</taxon>
        <taxon>Halobacteria</taxon>
        <taxon>Halobacteriales</taxon>
        <taxon>Natrialbaceae</taxon>
        <taxon>Natronococcus</taxon>
    </lineage>
</organism>
<name>L9XXB2_9EURY</name>
<keyword evidence="1" id="KW-0143">Chaperone</keyword>
<reference evidence="3 4" key="1">
    <citation type="journal article" date="2014" name="PLoS Genet.">
        <title>Phylogenetically driven sequencing of extremely halophilic archaea reveals strategies for static and dynamic osmo-response.</title>
        <authorList>
            <person name="Becker E.A."/>
            <person name="Seitzer P.M."/>
            <person name="Tritt A."/>
            <person name="Larsen D."/>
            <person name="Krusor M."/>
            <person name="Yao A.I."/>
            <person name="Wu D."/>
            <person name="Madern D."/>
            <person name="Eisen J.A."/>
            <person name="Darling A.E."/>
            <person name="Facciotti M.T."/>
        </authorList>
    </citation>
    <scope>NUCLEOTIDE SEQUENCE [LARGE SCALE GENOMIC DNA]</scope>
    <source>
        <strain evidence="3 4">DSM 18795</strain>
    </source>
</reference>
<dbReference type="Proteomes" id="UP000011531">
    <property type="component" value="Unassembled WGS sequence"/>
</dbReference>
<feature type="region of interest" description="Disordered" evidence="2">
    <location>
        <begin position="81"/>
        <end position="111"/>
    </location>
</feature>
<dbReference type="InterPro" id="IPR020945">
    <property type="entry name" value="DMSO/NO3_reduct_chaperone"/>
</dbReference>
<dbReference type="Pfam" id="PF02613">
    <property type="entry name" value="Nitrate_red_del"/>
    <property type="match status" value="1"/>
</dbReference>
<evidence type="ECO:0000256" key="1">
    <source>
        <dbReference type="ARBA" id="ARBA00023186"/>
    </source>
</evidence>
<dbReference type="Gene3D" id="1.10.3480.10">
    <property type="entry name" value="TorD-like"/>
    <property type="match status" value="1"/>
</dbReference>
<dbReference type="InterPro" id="IPR036411">
    <property type="entry name" value="TorD-like_sf"/>
</dbReference>
<proteinExistence type="predicted"/>